<dbReference type="Gene3D" id="1.10.3860.10">
    <property type="entry name" value="Sodium:dicarboxylate symporter"/>
    <property type="match status" value="1"/>
</dbReference>
<feature type="transmembrane region" description="Helical" evidence="9">
    <location>
        <begin position="69"/>
        <end position="89"/>
    </location>
</feature>
<dbReference type="GO" id="GO:0015138">
    <property type="term" value="F:fumarate transmembrane transporter activity"/>
    <property type="evidence" value="ECO:0007669"/>
    <property type="project" value="TreeGrafter"/>
</dbReference>
<reference evidence="10 11" key="1">
    <citation type="journal article" date="2007" name="Genome Res.">
        <title>Genome characteristics of facultatively symbiotic Frankia sp. strains reflect host range and host plant biogeography.</title>
        <authorList>
            <person name="Normand P."/>
            <person name="Lapierre P."/>
            <person name="Tisa L.S."/>
            <person name="Gogarten J.P."/>
            <person name="Alloisio N."/>
            <person name="Bagnarol E."/>
            <person name="Bassi C.A."/>
            <person name="Berry A.M."/>
            <person name="Bickhart D.M."/>
            <person name="Choisne N."/>
            <person name="Couloux A."/>
            <person name="Cournoyer B."/>
            <person name="Cruveiller S."/>
            <person name="Daubin V."/>
            <person name="Demange N."/>
            <person name="Francino M.P."/>
            <person name="Goltsman E."/>
            <person name="Huang Y."/>
            <person name="Kopp O.R."/>
            <person name="Labarre L."/>
            <person name="Lapidus A."/>
            <person name="Lavire C."/>
            <person name="Marechal J."/>
            <person name="Martinez M."/>
            <person name="Mastronunzio J.E."/>
            <person name="Mullin B.C."/>
            <person name="Niemann J."/>
            <person name="Pujic P."/>
            <person name="Rawnsley T."/>
            <person name="Rouy Z."/>
            <person name="Schenowitz C."/>
            <person name="Sellstedt A."/>
            <person name="Tavares F."/>
            <person name="Tomkins J.P."/>
            <person name="Vallenet D."/>
            <person name="Valverde C."/>
            <person name="Wall L.G."/>
            <person name="Wang Y."/>
            <person name="Medigue C."/>
            <person name="Benson D.R."/>
        </authorList>
    </citation>
    <scope>NUCLEOTIDE SEQUENCE [LARGE SCALE GENOMIC DNA]</scope>
    <source>
        <strain evidence="11">DSM 45986 / CECT 9034 / ACN14a</strain>
    </source>
</reference>
<keyword evidence="4 9" id="KW-0812">Transmembrane</keyword>
<keyword evidence="3" id="KW-1003">Cell membrane</keyword>
<keyword evidence="2" id="KW-0813">Transport</keyword>
<comment type="subcellular location">
    <subcellularLocation>
        <location evidence="1">Cell membrane</location>
        <topology evidence="1">Multi-pass membrane protein</topology>
    </subcellularLocation>
</comment>
<keyword evidence="11" id="KW-1185">Reference proteome</keyword>
<dbReference type="PROSITE" id="PS00714">
    <property type="entry name" value="NA_DICARBOXYL_SYMP_2"/>
    <property type="match status" value="1"/>
</dbReference>
<dbReference type="KEGG" id="fal:FRAAL1390"/>
<dbReference type="STRING" id="326424.FRAAL1390"/>
<evidence type="ECO:0000313" key="11">
    <source>
        <dbReference type="Proteomes" id="UP000000657"/>
    </source>
</evidence>
<dbReference type="GO" id="GO:0005886">
    <property type="term" value="C:plasma membrane"/>
    <property type="evidence" value="ECO:0007669"/>
    <property type="project" value="UniProtKB-SubCell"/>
</dbReference>
<proteinExistence type="predicted"/>
<dbReference type="PRINTS" id="PR00173">
    <property type="entry name" value="EDTRNSPORT"/>
</dbReference>
<keyword evidence="6 9" id="KW-1133">Transmembrane helix</keyword>
<evidence type="ECO:0000256" key="9">
    <source>
        <dbReference type="SAM" id="Phobius"/>
    </source>
</evidence>
<feature type="region of interest" description="Disordered" evidence="8">
    <location>
        <begin position="419"/>
        <end position="485"/>
    </location>
</feature>
<dbReference type="InterPro" id="IPR001991">
    <property type="entry name" value="Na-dicarboxylate_symporter"/>
</dbReference>
<evidence type="ECO:0000256" key="1">
    <source>
        <dbReference type="ARBA" id="ARBA00004651"/>
    </source>
</evidence>
<evidence type="ECO:0000256" key="6">
    <source>
        <dbReference type="ARBA" id="ARBA00022989"/>
    </source>
</evidence>
<dbReference type="Pfam" id="PF00375">
    <property type="entry name" value="SDF"/>
    <property type="match status" value="1"/>
</dbReference>
<dbReference type="InterPro" id="IPR036458">
    <property type="entry name" value="Na:dicarbo_symporter_sf"/>
</dbReference>
<dbReference type="PANTHER" id="PTHR42865">
    <property type="entry name" value="PROTON/GLUTAMATE-ASPARTATE SYMPORTER"/>
    <property type="match status" value="1"/>
</dbReference>
<sequence>MWVLAGIAAGIVVGQLAPDFAVRLQPLGTTFVDAIKMVIAPIVFCTVVGGIAQVDNLRKVGRVGLKSIVYFEAVTSIALLLGLVVMNVFRPGDGVHANPGGLVVNDTVGGYIKQGRSEGWGHYLSDIVPNSVIGAFADGDILQVLFFAVLFGIALNLIGPAGAGLAAGVERVGTAMFQVMRIVMYAAPVGAFGAMAFTIGKYGVDTLTSLGKLIGIFYGTSVFFVLVVLGAIAAAIGVNILRLLRYIREELLIVLGTSSSEPVLPQLMRKLEALGAPRQVVGLTVPTGYSFNLDGTCIYLTLSALYLAQAVDADLSIGQQLAIVGVLLLTSKGAAGVTGSGFIVLAATLSTVDTIPVAAIMLIFGIDKFMSECRALTNVCGNTLATLVVARWEGVLDTERLRQVLVHGSTEPPVLVEAARDAAPRDAAPRDVADRQEAGRPAIEANSPEDPDDPNVPAAAGGPHDAELTGAVAVPAPLTRQGPKR</sequence>
<organism evidence="10 11">
    <name type="scientific">Frankia alni (strain DSM 45986 / CECT 9034 / ACN14a)</name>
    <dbReference type="NCBI Taxonomy" id="326424"/>
    <lineage>
        <taxon>Bacteria</taxon>
        <taxon>Bacillati</taxon>
        <taxon>Actinomycetota</taxon>
        <taxon>Actinomycetes</taxon>
        <taxon>Frankiales</taxon>
        <taxon>Frankiaceae</taxon>
        <taxon>Frankia</taxon>
    </lineage>
</organism>
<dbReference type="FunFam" id="1.10.3860.10:FF:000001">
    <property type="entry name" value="C4-dicarboxylate transport protein"/>
    <property type="match status" value="1"/>
</dbReference>
<feature type="transmembrane region" description="Helical" evidence="9">
    <location>
        <begin position="37"/>
        <end position="57"/>
    </location>
</feature>
<accession>Q0RQX4</accession>
<evidence type="ECO:0000256" key="3">
    <source>
        <dbReference type="ARBA" id="ARBA00022475"/>
    </source>
</evidence>
<feature type="compositionally biased region" description="Basic and acidic residues" evidence="8">
    <location>
        <begin position="419"/>
        <end position="438"/>
    </location>
</feature>
<evidence type="ECO:0000256" key="8">
    <source>
        <dbReference type="SAM" id="MobiDB-lite"/>
    </source>
</evidence>
<feature type="transmembrane region" description="Helical" evidence="9">
    <location>
        <begin position="144"/>
        <end position="170"/>
    </location>
</feature>
<dbReference type="GO" id="GO:0070778">
    <property type="term" value="P:L-aspartate transmembrane transport"/>
    <property type="evidence" value="ECO:0007669"/>
    <property type="project" value="TreeGrafter"/>
</dbReference>
<evidence type="ECO:0000256" key="5">
    <source>
        <dbReference type="ARBA" id="ARBA00022847"/>
    </source>
</evidence>
<dbReference type="Proteomes" id="UP000000657">
    <property type="component" value="Chromosome"/>
</dbReference>
<protein>
    <submittedName>
        <fullName evidence="10">C4-dicarboxylate transport protein</fullName>
    </submittedName>
</protein>
<dbReference type="NCBIfam" id="NF002461">
    <property type="entry name" value="PRK01663.1"/>
    <property type="match status" value="1"/>
</dbReference>
<dbReference type="EMBL" id="CT573213">
    <property type="protein sequence ID" value="CAJ60049.1"/>
    <property type="molecule type" value="Genomic_DNA"/>
</dbReference>
<evidence type="ECO:0000256" key="2">
    <source>
        <dbReference type="ARBA" id="ARBA00022448"/>
    </source>
</evidence>
<name>Q0RQX4_FRAAA</name>
<dbReference type="PANTHER" id="PTHR42865:SF1">
    <property type="entry name" value="AEROBIC C4-DICARBOXYLATE TRANSPORT PROTEIN"/>
    <property type="match status" value="1"/>
</dbReference>
<evidence type="ECO:0000256" key="7">
    <source>
        <dbReference type="ARBA" id="ARBA00023136"/>
    </source>
</evidence>
<dbReference type="SUPFAM" id="SSF118215">
    <property type="entry name" value="Proton glutamate symport protein"/>
    <property type="match status" value="1"/>
</dbReference>
<dbReference type="eggNOG" id="COG1301">
    <property type="taxonomic scope" value="Bacteria"/>
</dbReference>
<keyword evidence="5" id="KW-0769">Symport</keyword>
<evidence type="ECO:0000256" key="4">
    <source>
        <dbReference type="ARBA" id="ARBA00022692"/>
    </source>
</evidence>
<dbReference type="HOGENOM" id="CLU_019375_7_0_11"/>
<evidence type="ECO:0000313" key="10">
    <source>
        <dbReference type="EMBL" id="CAJ60049.1"/>
    </source>
</evidence>
<feature type="transmembrane region" description="Helical" evidence="9">
    <location>
        <begin position="342"/>
        <end position="366"/>
    </location>
</feature>
<feature type="transmembrane region" description="Helical" evidence="9">
    <location>
        <begin position="182"/>
        <end position="204"/>
    </location>
</feature>
<keyword evidence="7 9" id="KW-0472">Membrane</keyword>
<dbReference type="AlphaFoldDB" id="Q0RQX4"/>
<feature type="transmembrane region" description="Helical" evidence="9">
    <location>
        <begin position="216"/>
        <end position="241"/>
    </location>
</feature>
<gene>
    <name evidence="10" type="primary">dctA</name>
    <name evidence="10" type="ordered locus">FRAAL1390</name>
</gene>
<dbReference type="InterPro" id="IPR018107">
    <property type="entry name" value="Na-dicarboxylate_symporter_CS"/>
</dbReference>
<dbReference type="GO" id="GO:0015141">
    <property type="term" value="F:succinate transmembrane transporter activity"/>
    <property type="evidence" value="ECO:0007669"/>
    <property type="project" value="TreeGrafter"/>
</dbReference>
<dbReference type="GO" id="GO:0015366">
    <property type="term" value="F:malate:proton symporter activity"/>
    <property type="evidence" value="ECO:0007669"/>
    <property type="project" value="TreeGrafter"/>
</dbReference>